<evidence type="ECO:0000256" key="2">
    <source>
        <dbReference type="ARBA" id="ARBA00009959"/>
    </source>
</evidence>
<dbReference type="GO" id="GO:0016787">
    <property type="term" value="F:hydrolase activity"/>
    <property type="evidence" value="ECO:0007669"/>
    <property type="project" value="UniProtKB-KW"/>
</dbReference>
<evidence type="ECO:0000313" key="11">
    <source>
        <dbReference type="Proteomes" id="UP000016626"/>
    </source>
</evidence>
<keyword evidence="7 9" id="KW-0460">Magnesium</keyword>
<name>U2PXF3_LEPWF</name>
<feature type="binding site" evidence="9">
    <location>
        <position position="12"/>
    </location>
    <ligand>
        <name>Mg(2+)</name>
        <dbReference type="ChEBI" id="CHEBI:18420"/>
        <note>catalytic</note>
    </ligand>
</feature>
<keyword evidence="6 9" id="KW-0378">Hydrolase</keyword>
<dbReference type="NCBIfam" id="TIGR01573">
    <property type="entry name" value="cas2"/>
    <property type="match status" value="1"/>
</dbReference>
<evidence type="ECO:0000256" key="8">
    <source>
        <dbReference type="ARBA" id="ARBA00023118"/>
    </source>
</evidence>
<sequence>MSTNYVGILMYDFPMQTGKEKKEYAKFRKEIIRKGYYQVQKSVYIVSSSTKEKIISYENQLSMIVPENSSVRTLILTEDQFKKMKILSGEITIGEKIIRKETKILEY</sequence>
<evidence type="ECO:0000256" key="1">
    <source>
        <dbReference type="ARBA" id="ARBA00001946"/>
    </source>
</evidence>
<gene>
    <name evidence="9" type="primary">cas2</name>
    <name evidence="10" type="ORF">HMPREF9015_01856</name>
</gene>
<reference evidence="10 11" key="1">
    <citation type="submission" date="2013-06" db="EMBL/GenBank/DDBJ databases">
        <authorList>
            <person name="Weinstock G."/>
            <person name="Sodergren E."/>
            <person name="Lobos E.A."/>
            <person name="Fulton L."/>
            <person name="Fulton R."/>
            <person name="Courtney L."/>
            <person name="Fronick C."/>
            <person name="O'Laughlin M."/>
            <person name="Godfrey J."/>
            <person name="Wilson R.M."/>
            <person name="Miner T."/>
            <person name="Farmer C."/>
            <person name="Delehaunty K."/>
            <person name="Cordes M."/>
            <person name="Minx P."/>
            <person name="Tomlinson C."/>
            <person name="Chen J."/>
            <person name="Wollam A."/>
            <person name="Pepin K.H."/>
            <person name="Bhonagiri V."/>
            <person name="Zhang X."/>
            <person name="Warren W."/>
            <person name="Mitreva M."/>
            <person name="Mardis E.R."/>
            <person name="Wilson R.K."/>
        </authorList>
    </citation>
    <scope>NUCLEOTIDE SEQUENCE [LARGE SCALE GENOMIC DNA]</scope>
    <source>
        <strain evidence="10 11">F0279</strain>
    </source>
</reference>
<evidence type="ECO:0000256" key="3">
    <source>
        <dbReference type="ARBA" id="ARBA00022722"/>
    </source>
</evidence>
<dbReference type="HAMAP" id="MF_01471">
    <property type="entry name" value="Cas2"/>
    <property type="match status" value="1"/>
</dbReference>
<dbReference type="GO" id="GO:0046872">
    <property type="term" value="F:metal ion binding"/>
    <property type="evidence" value="ECO:0007669"/>
    <property type="project" value="UniProtKB-UniRule"/>
</dbReference>
<dbReference type="InterPro" id="IPR019199">
    <property type="entry name" value="Virulence_VapD/CRISPR_Cas2"/>
</dbReference>
<dbReference type="GO" id="GO:0043571">
    <property type="term" value="P:maintenance of CRISPR repeat elements"/>
    <property type="evidence" value="ECO:0007669"/>
    <property type="project" value="UniProtKB-UniRule"/>
</dbReference>
<keyword evidence="4 9" id="KW-0479">Metal-binding</keyword>
<evidence type="ECO:0000256" key="7">
    <source>
        <dbReference type="ARBA" id="ARBA00022842"/>
    </source>
</evidence>
<proteinExistence type="inferred from homology"/>
<dbReference type="PATRIC" id="fig|888055.3.peg.1780"/>
<dbReference type="GO" id="GO:0004521">
    <property type="term" value="F:RNA endonuclease activity"/>
    <property type="evidence" value="ECO:0007669"/>
    <property type="project" value="InterPro"/>
</dbReference>
<keyword evidence="5 9" id="KW-0255">Endonuclease</keyword>
<comment type="cofactor">
    <cofactor evidence="1 9">
        <name>Mg(2+)</name>
        <dbReference type="ChEBI" id="CHEBI:18420"/>
    </cofactor>
</comment>
<keyword evidence="3 9" id="KW-0540">Nuclease</keyword>
<comment type="caution">
    <text evidence="10">The sequence shown here is derived from an EMBL/GenBank/DDBJ whole genome shotgun (WGS) entry which is preliminary data.</text>
</comment>
<dbReference type="Pfam" id="PF09827">
    <property type="entry name" value="CRISPR_Cas2"/>
    <property type="match status" value="1"/>
</dbReference>
<dbReference type="GO" id="GO:0051607">
    <property type="term" value="P:defense response to virus"/>
    <property type="evidence" value="ECO:0007669"/>
    <property type="project" value="UniProtKB-UniRule"/>
</dbReference>
<evidence type="ECO:0000256" key="9">
    <source>
        <dbReference type="HAMAP-Rule" id="MF_01471"/>
    </source>
</evidence>
<evidence type="ECO:0000256" key="6">
    <source>
        <dbReference type="ARBA" id="ARBA00022801"/>
    </source>
</evidence>
<keyword evidence="8 9" id="KW-0051">Antiviral defense</keyword>
<dbReference type="RefSeq" id="WP_021746772.1">
    <property type="nucleotide sequence ID" value="NZ_KI271421.1"/>
</dbReference>
<evidence type="ECO:0000313" key="10">
    <source>
        <dbReference type="EMBL" id="ERK48419.1"/>
    </source>
</evidence>
<protein>
    <recommendedName>
        <fullName evidence="9">CRISPR-associated endoribonuclease Cas2</fullName>
        <ecNumber evidence="9">3.1.-.-</ecNumber>
    </recommendedName>
</protein>
<comment type="function">
    <text evidence="9">CRISPR (clustered regularly interspaced short palindromic repeat), is an adaptive immune system that provides protection against mobile genetic elements (viruses, transposable elements and conjugative plasmids). CRISPR clusters contain sequences complementary to antecedent mobile elements and target invading nucleic acids. CRISPR clusters are transcribed and processed into CRISPR RNA (crRNA). Functions as a ssRNA-specific endoribonuclease. Involved in the integration of spacer DNA into the CRISPR cassette.</text>
</comment>
<comment type="subunit">
    <text evidence="9">Homodimer, forms a heterotetramer with a Cas1 homodimer.</text>
</comment>
<evidence type="ECO:0000256" key="5">
    <source>
        <dbReference type="ARBA" id="ARBA00022759"/>
    </source>
</evidence>
<dbReference type="SUPFAM" id="SSF143430">
    <property type="entry name" value="TTP0101/SSO1404-like"/>
    <property type="match status" value="1"/>
</dbReference>
<dbReference type="HOGENOM" id="CLU_150500_1_0_0"/>
<accession>U2PXF3</accession>
<dbReference type="EC" id="3.1.-.-" evidence="9"/>
<dbReference type="EMBL" id="AWVM01000098">
    <property type="protein sequence ID" value="ERK48419.1"/>
    <property type="molecule type" value="Genomic_DNA"/>
</dbReference>
<dbReference type="Gene3D" id="3.30.70.240">
    <property type="match status" value="1"/>
</dbReference>
<dbReference type="InterPro" id="IPR021127">
    <property type="entry name" value="CRISPR_associated_Cas2"/>
</dbReference>
<dbReference type="eggNOG" id="COG3512">
    <property type="taxonomic scope" value="Bacteria"/>
</dbReference>
<dbReference type="Proteomes" id="UP000016626">
    <property type="component" value="Unassembled WGS sequence"/>
</dbReference>
<dbReference type="AlphaFoldDB" id="U2PXF3"/>
<comment type="similarity">
    <text evidence="2 9">Belongs to the CRISPR-associated endoribonuclease Cas2 protein family.</text>
</comment>
<evidence type="ECO:0000256" key="4">
    <source>
        <dbReference type="ARBA" id="ARBA00022723"/>
    </source>
</evidence>
<organism evidence="10 11">
    <name type="scientific">Leptotrichia wadei (strain F0279)</name>
    <dbReference type="NCBI Taxonomy" id="888055"/>
    <lineage>
        <taxon>Bacteria</taxon>
        <taxon>Fusobacteriati</taxon>
        <taxon>Fusobacteriota</taxon>
        <taxon>Fusobacteriia</taxon>
        <taxon>Fusobacteriales</taxon>
        <taxon>Leptotrichiaceae</taxon>
        <taxon>Leptotrichia</taxon>
    </lineage>
</organism>